<dbReference type="InterPro" id="IPR012334">
    <property type="entry name" value="Pectin_lyas_fold"/>
</dbReference>
<evidence type="ECO:0000313" key="3">
    <source>
        <dbReference type="Proteomes" id="UP000054387"/>
    </source>
</evidence>
<dbReference type="Gene3D" id="2.160.20.10">
    <property type="entry name" value="Single-stranded right-handed beta-helix, Pectin lyase-like"/>
    <property type="match status" value="2"/>
</dbReference>
<keyword evidence="3" id="KW-1185">Reference proteome</keyword>
<dbReference type="SUPFAM" id="SSF51126">
    <property type="entry name" value="Pectin lyase-like"/>
    <property type="match status" value="2"/>
</dbReference>
<dbReference type="STRING" id="1514971.AUR64_16960"/>
<feature type="domain" description="Right handed beta helix" evidence="1">
    <location>
        <begin position="352"/>
        <end position="519"/>
    </location>
</feature>
<dbReference type="InterPro" id="IPR006626">
    <property type="entry name" value="PbH1"/>
</dbReference>
<dbReference type="Proteomes" id="UP000054387">
    <property type="component" value="Unassembled WGS sequence"/>
</dbReference>
<dbReference type="AlphaFoldDB" id="A0A0W1R826"/>
<dbReference type="Pfam" id="PF13229">
    <property type="entry name" value="Beta_helix"/>
    <property type="match status" value="1"/>
</dbReference>
<dbReference type="EMBL" id="LOPU01000029">
    <property type="protein sequence ID" value="KTG09465.1"/>
    <property type="molecule type" value="Genomic_DNA"/>
</dbReference>
<evidence type="ECO:0000259" key="1">
    <source>
        <dbReference type="Pfam" id="PF13229"/>
    </source>
</evidence>
<proteinExistence type="predicted"/>
<name>A0A0W1R826_9EURY</name>
<organism evidence="2 3">
    <name type="scientific">Haloprofundus marisrubri</name>
    <dbReference type="NCBI Taxonomy" id="1514971"/>
    <lineage>
        <taxon>Archaea</taxon>
        <taxon>Methanobacteriati</taxon>
        <taxon>Methanobacteriota</taxon>
        <taxon>Stenosarchaea group</taxon>
        <taxon>Halobacteria</taxon>
        <taxon>Halobacteriales</taxon>
        <taxon>Haloferacaceae</taxon>
        <taxon>Haloprofundus</taxon>
    </lineage>
</organism>
<dbReference type="InterPro" id="IPR022441">
    <property type="entry name" value="Para_beta_helix_rpt-2"/>
</dbReference>
<dbReference type="NCBIfam" id="TIGR03804">
    <property type="entry name" value="para_beta_helix"/>
    <property type="match status" value="1"/>
</dbReference>
<sequence length="642" mass="67487">MRKLPRRELLALLAAGGTSTGGFAAVADGGRSHLHPGERLRITGGGIDGDGRPPASASEWDVYLGTTQTGDLLPFVSTRDGWRRHGLATPSMNTGHIRGVADYVVRSEGELERAFENLSAGETIRIDPTNAPYRTTDWLDIDVDGVTVVGPGVPRLLKPADGANVGGIRIGHNAPCQDVTIRDVGYHGNAKNQDDTAKKLHGIIVRDASNVVLAGNSVTRTHPFREHGDGGSAISVERGSANVRIVDNRIREYGDRGIQLGGENIFVSGNIVTEGTDRPIACDLWSPEGKNEVANTVIITGNIVGNSHQGSLTGIASGPPGATADGAHVTVSNNIGFGYHKSFCHVRGPGTVHNVTIRGNVSVQSTEGLRTKNTTKFAGVAIDPEQGGRNITVAGNKLVGYSRHGVNVQSPATDFEVVNNILTEAAETGVRIKDARNGRVDGNTVTNPGADGILLDDAEAVSVRNNRIRGATLPGITAEGGAGGHELAGNHIHQRDDAEPGLPGVLVGSSETVVAGNTIRQTGDVALLELEAASANLYANNRSIGGEADVDPVGNPWRIRSSDARVRDHTPAFDAHYGVTPTDGEVRVQFQKPYVRHPKLSFGRRGGGIESIRYRTNDDGAFVGATLTVGGDSPLDLFVESP</sequence>
<dbReference type="RefSeq" id="WP_058582617.1">
    <property type="nucleotide sequence ID" value="NZ_LOPU01000029.1"/>
</dbReference>
<dbReference type="OrthoDB" id="247291at2157"/>
<dbReference type="InterPro" id="IPR039448">
    <property type="entry name" value="Beta_helix"/>
</dbReference>
<accession>A0A0W1R826</accession>
<dbReference type="InterPro" id="IPR011050">
    <property type="entry name" value="Pectin_lyase_fold/virulence"/>
</dbReference>
<gene>
    <name evidence="2" type="ORF">AUR64_16960</name>
</gene>
<reference evidence="2 3" key="1">
    <citation type="submission" date="2015-12" db="EMBL/GenBank/DDBJ databases">
        <title>Haloprofundus marisrubri gen. nov., sp. nov., an extremely halophilic archaeon isolated from the Discovery deep brine-seawater interface in the Red Sea.</title>
        <authorList>
            <person name="Zhang G."/>
            <person name="Stingl U."/>
            <person name="Rashid M."/>
        </authorList>
    </citation>
    <scope>NUCLEOTIDE SEQUENCE [LARGE SCALE GENOMIC DNA]</scope>
    <source>
        <strain evidence="2 3">SB9</strain>
    </source>
</reference>
<protein>
    <recommendedName>
        <fullName evidence="1">Right handed beta helix domain-containing protein</fullName>
    </recommendedName>
</protein>
<dbReference type="SMART" id="SM00710">
    <property type="entry name" value="PbH1"/>
    <property type="match status" value="11"/>
</dbReference>
<comment type="caution">
    <text evidence="2">The sequence shown here is derived from an EMBL/GenBank/DDBJ whole genome shotgun (WGS) entry which is preliminary data.</text>
</comment>
<evidence type="ECO:0000313" key="2">
    <source>
        <dbReference type="EMBL" id="KTG09465.1"/>
    </source>
</evidence>